<name>A0ABV2LWS5_9FLAO</name>
<accession>A0ABV2LWS5</accession>
<keyword evidence="2" id="KW-1185">Reference proteome</keyword>
<evidence type="ECO:0000313" key="1">
    <source>
        <dbReference type="EMBL" id="MET3732067.1"/>
    </source>
</evidence>
<dbReference type="SUPFAM" id="SSF53756">
    <property type="entry name" value="UDP-Glycosyltransferase/glycogen phosphorylase"/>
    <property type="match status" value="1"/>
</dbReference>
<dbReference type="RefSeq" id="WP_354508923.1">
    <property type="nucleotide sequence ID" value="NZ_JBEPMO010000008.1"/>
</dbReference>
<sequence>MKNFKVLIVTYYWPPAGGPGVQRWLKFSKYLPEFGIEPIIYTPENPSYPILDESLVEEVSEDLIILRKPIWEPYQIAEKINPTNRKFKAGQFGSSKKKGVLSKLSIFIRGNFFIPDARKFWVKPSVKFLRSYLKEEEISTLITTGPPHSMHLIGLKLKKKNPNLNWIADFRDPWTQISYHSELSMTRSAQSKHQKLEKAVISSADLVLATSFSDAENFAKLGAKRVEVITNGFEHTDFKVGKILSSKFKITYSGGLEEARNPILVWKALQNLVSNNVNFQSKLEIQFYGNLSQEVTESMESFGLTKYLVNKGYVSHHESVQGIKNADLLLLTNFPQEKSKGIIPGKLFEYLATGNPILSFGPKDADVQKILMESKAGKHFYPEQLKEVEAYILHCFDNFENSILNPVSEETLHYSRKNLTEKLANLLKDLG</sequence>
<dbReference type="EMBL" id="JBEPMO010000008">
    <property type="protein sequence ID" value="MET3732067.1"/>
    <property type="molecule type" value="Genomic_DNA"/>
</dbReference>
<dbReference type="Proteomes" id="UP001549146">
    <property type="component" value="Unassembled WGS sequence"/>
</dbReference>
<evidence type="ECO:0008006" key="3">
    <source>
        <dbReference type="Google" id="ProtNLM"/>
    </source>
</evidence>
<dbReference type="Gene3D" id="3.40.50.2000">
    <property type="entry name" value="Glycogen Phosphorylase B"/>
    <property type="match status" value="2"/>
</dbReference>
<protein>
    <recommendedName>
        <fullName evidence="3">Glycosyl transferase family 1</fullName>
    </recommendedName>
</protein>
<reference evidence="1 2" key="1">
    <citation type="submission" date="2024-06" db="EMBL/GenBank/DDBJ databases">
        <title>Genomic Encyclopedia of Type Strains, Phase IV (KMG-IV): sequencing the most valuable type-strain genomes for metagenomic binning, comparative biology and taxonomic classification.</title>
        <authorList>
            <person name="Goeker M."/>
        </authorList>
    </citation>
    <scope>NUCLEOTIDE SEQUENCE [LARGE SCALE GENOMIC DNA]</scope>
    <source>
        <strain evidence="1 2">DSM 29388</strain>
    </source>
</reference>
<organism evidence="1 2">
    <name type="scientific">Moheibacter stercoris</name>
    <dbReference type="NCBI Taxonomy" id="1628251"/>
    <lineage>
        <taxon>Bacteria</taxon>
        <taxon>Pseudomonadati</taxon>
        <taxon>Bacteroidota</taxon>
        <taxon>Flavobacteriia</taxon>
        <taxon>Flavobacteriales</taxon>
        <taxon>Weeksellaceae</taxon>
        <taxon>Moheibacter</taxon>
    </lineage>
</organism>
<evidence type="ECO:0000313" key="2">
    <source>
        <dbReference type="Proteomes" id="UP001549146"/>
    </source>
</evidence>
<comment type="caution">
    <text evidence="1">The sequence shown here is derived from an EMBL/GenBank/DDBJ whole genome shotgun (WGS) entry which is preliminary data.</text>
</comment>
<gene>
    <name evidence="1" type="ORF">ABID46_001651</name>
</gene>
<proteinExistence type="predicted"/>